<proteinExistence type="predicted"/>
<evidence type="ECO:0000313" key="2">
    <source>
        <dbReference type="EMBL" id="VYU42107.1"/>
    </source>
</evidence>
<sequence>MVNDKVVQEAGSGKILSIVIPTYNMEKYLPVCLDSVTDELVSDRLEVIVVNDGSTDGSLDIIRRYEQKRPDLIKVIDKANGHYGSCVNAGLGIATGKYFKILDADDWFDTSALVEFLQKLETCDTDLVITLRVDEIFDKDKKVDEIKHSFCSVFKDHVYRTDEFYIRTHAYEAEFGMNGMAYKTSLLKEMNFRLLEGINYTDTLYCFLPYSRVKDFIVYDLYLYHYRMGREGQSVDTESQKKNLMQIVHMVEAMFEKMDEENVGKHVRKNQAYFVDGAVNFCLLSLKMQSRISSSDYSEFEKLIKHIKTYRVRHKLFKKWYLKLWWVTEKAVVLDYALRFHSFVSVK</sequence>
<dbReference type="PANTHER" id="PTHR22916:SF3">
    <property type="entry name" value="UDP-GLCNAC:BETAGAL BETA-1,3-N-ACETYLGLUCOSAMINYLTRANSFERASE-LIKE PROTEIN 1"/>
    <property type="match status" value="1"/>
</dbReference>
<evidence type="ECO:0000259" key="1">
    <source>
        <dbReference type="Pfam" id="PF00535"/>
    </source>
</evidence>
<protein>
    <submittedName>
        <fullName evidence="2">Glycosyltransferase EpsH</fullName>
        <ecNumber evidence="2">2.4.-.-</ecNumber>
    </submittedName>
</protein>
<dbReference type="CDD" id="cd00761">
    <property type="entry name" value="Glyco_tranf_GTA_type"/>
    <property type="match status" value="1"/>
</dbReference>
<organism evidence="2">
    <name type="scientific">Paraprevotella clara</name>
    <dbReference type="NCBI Taxonomy" id="454154"/>
    <lineage>
        <taxon>Bacteria</taxon>
        <taxon>Pseudomonadati</taxon>
        <taxon>Bacteroidota</taxon>
        <taxon>Bacteroidia</taxon>
        <taxon>Bacteroidales</taxon>
        <taxon>Prevotellaceae</taxon>
        <taxon>Paraprevotella</taxon>
    </lineage>
</organism>
<reference evidence="2" key="1">
    <citation type="submission" date="2019-11" db="EMBL/GenBank/DDBJ databases">
        <authorList>
            <person name="Feng L."/>
        </authorList>
    </citation>
    <scope>NUCLEOTIDE SEQUENCE</scope>
    <source>
        <strain evidence="2">PclaraLFYP37</strain>
    </source>
</reference>
<dbReference type="AlphaFoldDB" id="A0A6N3EVT6"/>
<keyword evidence="2" id="KW-0328">Glycosyltransferase</keyword>
<dbReference type="EMBL" id="CACRUT010000016">
    <property type="protein sequence ID" value="VYU42107.1"/>
    <property type="molecule type" value="Genomic_DNA"/>
</dbReference>
<dbReference type="EC" id="2.4.-.-" evidence="2"/>
<gene>
    <name evidence="2" type="primary">epsH_7</name>
    <name evidence="2" type="ORF">PCLFYP37_02833</name>
</gene>
<dbReference type="RefSeq" id="WP_008618112.1">
    <property type="nucleotide sequence ID" value="NZ_CABMOJ010000015.1"/>
</dbReference>
<feature type="domain" description="Glycosyltransferase 2-like" evidence="1">
    <location>
        <begin position="17"/>
        <end position="147"/>
    </location>
</feature>
<name>A0A6N3EVT6_9BACT</name>
<dbReference type="InterPro" id="IPR029044">
    <property type="entry name" value="Nucleotide-diphossugar_trans"/>
</dbReference>
<dbReference type="Gene3D" id="3.90.550.10">
    <property type="entry name" value="Spore Coat Polysaccharide Biosynthesis Protein SpsA, Chain A"/>
    <property type="match status" value="1"/>
</dbReference>
<dbReference type="GO" id="GO:0016758">
    <property type="term" value="F:hexosyltransferase activity"/>
    <property type="evidence" value="ECO:0007669"/>
    <property type="project" value="UniProtKB-ARBA"/>
</dbReference>
<dbReference type="InterPro" id="IPR001173">
    <property type="entry name" value="Glyco_trans_2-like"/>
</dbReference>
<keyword evidence="2" id="KW-0808">Transferase</keyword>
<dbReference type="GeneID" id="93556502"/>
<accession>A0A6N3EVT6</accession>
<dbReference type="PANTHER" id="PTHR22916">
    <property type="entry name" value="GLYCOSYLTRANSFERASE"/>
    <property type="match status" value="1"/>
</dbReference>
<dbReference type="SUPFAM" id="SSF53448">
    <property type="entry name" value="Nucleotide-diphospho-sugar transferases"/>
    <property type="match status" value="1"/>
</dbReference>
<dbReference type="Pfam" id="PF00535">
    <property type="entry name" value="Glycos_transf_2"/>
    <property type="match status" value="1"/>
</dbReference>